<proteinExistence type="predicted"/>
<protein>
    <submittedName>
        <fullName evidence="2">Uncharacterized protein</fullName>
    </submittedName>
</protein>
<dbReference type="Proteomes" id="UP000193427">
    <property type="component" value="Chromosome"/>
</dbReference>
<dbReference type="EMBL" id="CP015118">
    <property type="protein sequence ID" value="ARN19378.1"/>
    <property type="molecule type" value="Genomic_DNA"/>
</dbReference>
<dbReference type="RefSeq" id="WP_085749636.1">
    <property type="nucleotide sequence ID" value="NZ_BSPR01000002.1"/>
</dbReference>
<dbReference type="SUPFAM" id="SSF52540">
    <property type="entry name" value="P-loop containing nucleoside triphosphate hydrolases"/>
    <property type="match status" value="1"/>
</dbReference>
<sequence length="915" mass="98130">MPAREDAADTTAPANDRAAARARCLAFGPFRLFPAQRLLLDGDVPVRLGRRTFDLLVLFAESPDTLFTEADLIARLWPGVPPAQAHLADHVEVLNRIFRRARPLFEPAGAGYRFVMEPAVPDMKRVARLIGREALVGDACARLAERRFVTLLGPGGIGKTSVALAVADRVGPGFAGGVCVVDLAPVAEERLVPGALAAALGVPTPSGDPVRGLVALLEGRDLLVVLDNCEHVIDAAAALAEALLTGLSRVRVLATSREPLHAQGEWQLRVMPMDLPSATGGLTAREALQSPAVQLFVERAGGALGGRGLTDDDAPRVADLCRRLDGIPLAIELAAAHVEHLGVAELSRQLAERQLTVARDGAGPGHRHRTLQAAIDWSFTRLSPGEQVAFQRLAVFRGEFSHEDGAAVVACEPVSFPAALEHVADLAAKSLLSIEPRGDTVHYRLFETTRAFASEKLAASGDAPEAFRRHAEHCLRRLREGERDWTVMPRDAWRAVHGRLIDDVRAAIDGSFQPDGDARLGLELTADAMGLADQLGLLAEFRDRAELALRAMPGLHPVEPALELRLQSTFADFTQQTNGAHDRVAAAFTRALQVADEMGSLEHRRSPLMGRWLGAFGRGEYPDALRFARELMDNSTAAGDDLGAFIADRMLAQAHHFLGDHAAARHHAERVLMQADRTYPLALSPAPVDVRSSMRVVLARIRWLEGDAEGAARLADEALAFAESDRAYALCQVLGLAVVPIAIWQGHDEAARRHVARMAAHARRHQLRYWGEWAGVFESVLAERDGGPAAPSPTGRKLVDLFATLVGRVADPEVLVRAEVGVSGWAAPEVFRAQGEAVWRAGGDQAAAGAETWLRRAHARALAQSAPAWALRAATSLGRVLQATGRGGEARPLLDAALAVAADGPDAAAARALQR</sequence>
<dbReference type="SMART" id="SM00382">
    <property type="entry name" value="AAA"/>
    <property type="match status" value="1"/>
</dbReference>
<dbReference type="GO" id="GO:0006355">
    <property type="term" value="P:regulation of DNA-templated transcription"/>
    <property type="evidence" value="ECO:0007669"/>
    <property type="project" value="InterPro"/>
</dbReference>
<dbReference type="GO" id="GO:0000160">
    <property type="term" value="P:phosphorelay signal transduction system"/>
    <property type="evidence" value="ECO:0007669"/>
    <property type="project" value="InterPro"/>
</dbReference>
<dbReference type="AlphaFoldDB" id="A0A1W6L5G3"/>
<dbReference type="Gene3D" id="3.40.50.300">
    <property type="entry name" value="P-loop containing nucleotide triphosphate hydrolases"/>
    <property type="match status" value="1"/>
</dbReference>
<reference evidence="2 3" key="1">
    <citation type="submission" date="2016-04" db="EMBL/GenBank/DDBJ databases">
        <title>Complete genome sequence of natural rubber-degrading, novel Gram-negative bacterium, Rhizobacter gummiphilus strain NS21.</title>
        <authorList>
            <person name="Tabata M."/>
            <person name="Kasai D."/>
            <person name="Fukuda M."/>
        </authorList>
    </citation>
    <scope>NUCLEOTIDE SEQUENCE [LARGE SCALE GENOMIC DNA]</scope>
    <source>
        <strain evidence="2 3">NS21</strain>
    </source>
</reference>
<dbReference type="Gene3D" id="1.25.40.10">
    <property type="entry name" value="Tetratricopeptide repeat domain"/>
    <property type="match status" value="1"/>
</dbReference>
<dbReference type="STRING" id="946333.A4W93_05320"/>
<dbReference type="InterPro" id="IPR003593">
    <property type="entry name" value="AAA+_ATPase"/>
</dbReference>
<dbReference type="SUPFAM" id="SSF46894">
    <property type="entry name" value="C-terminal effector domain of the bipartite response regulators"/>
    <property type="match status" value="1"/>
</dbReference>
<dbReference type="Gene3D" id="1.10.10.10">
    <property type="entry name" value="Winged helix-like DNA-binding domain superfamily/Winged helix DNA-binding domain"/>
    <property type="match status" value="1"/>
</dbReference>
<dbReference type="OrthoDB" id="9758570at2"/>
<accession>A0A1W6L5G3</accession>
<gene>
    <name evidence="2" type="ORF">A4W93_05320</name>
</gene>
<name>A0A1W6L5G3_9BURK</name>
<dbReference type="GO" id="GO:0003677">
    <property type="term" value="F:DNA binding"/>
    <property type="evidence" value="ECO:0007669"/>
    <property type="project" value="UniProtKB-UniRule"/>
</dbReference>
<dbReference type="PANTHER" id="PTHR47691">
    <property type="entry name" value="REGULATOR-RELATED"/>
    <property type="match status" value="1"/>
</dbReference>
<dbReference type="KEGG" id="rgu:A4W93_05320"/>
<keyword evidence="1" id="KW-0238">DNA-binding</keyword>
<dbReference type="InterPro" id="IPR011990">
    <property type="entry name" value="TPR-like_helical_dom_sf"/>
</dbReference>
<dbReference type="InterPro" id="IPR016032">
    <property type="entry name" value="Sig_transdc_resp-reg_C-effctor"/>
</dbReference>
<dbReference type="InterPro" id="IPR027417">
    <property type="entry name" value="P-loop_NTPase"/>
</dbReference>
<dbReference type="PRINTS" id="PR00364">
    <property type="entry name" value="DISEASERSIST"/>
</dbReference>
<evidence type="ECO:0000313" key="2">
    <source>
        <dbReference type="EMBL" id="ARN19378.1"/>
    </source>
</evidence>
<evidence type="ECO:0000313" key="3">
    <source>
        <dbReference type="Proteomes" id="UP000193427"/>
    </source>
</evidence>
<dbReference type="PANTHER" id="PTHR47691:SF3">
    <property type="entry name" value="HTH-TYPE TRANSCRIPTIONAL REGULATOR RV0890C-RELATED"/>
    <property type="match status" value="1"/>
</dbReference>
<dbReference type="InterPro" id="IPR036388">
    <property type="entry name" value="WH-like_DNA-bd_sf"/>
</dbReference>
<dbReference type="InterPro" id="IPR001867">
    <property type="entry name" value="OmpR/PhoB-type_DNA-bd"/>
</dbReference>
<organism evidence="2 3">
    <name type="scientific">Piscinibacter gummiphilus</name>
    <dbReference type="NCBI Taxonomy" id="946333"/>
    <lineage>
        <taxon>Bacteria</taxon>
        <taxon>Pseudomonadati</taxon>
        <taxon>Pseudomonadota</taxon>
        <taxon>Betaproteobacteria</taxon>
        <taxon>Burkholderiales</taxon>
        <taxon>Sphaerotilaceae</taxon>
        <taxon>Piscinibacter</taxon>
    </lineage>
</organism>
<evidence type="ECO:0000256" key="1">
    <source>
        <dbReference type="ARBA" id="ARBA00023125"/>
    </source>
</evidence>
<keyword evidence="3" id="KW-1185">Reference proteome</keyword>
<dbReference type="PROSITE" id="PS51755">
    <property type="entry name" value="OMPR_PHOB"/>
    <property type="match status" value="1"/>
</dbReference>